<dbReference type="OrthoDB" id="9790975at2"/>
<keyword evidence="3" id="KW-1185">Reference proteome</keyword>
<evidence type="ECO:0000259" key="1">
    <source>
        <dbReference type="Pfam" id="PF03358"/>
    </source>
</evidence>
<protein>
    <submittedName>
        <fullName evidence="2">Multimeric flavodoxin WrbA</fullName>
    </submittedName>
</protein>
<evidence type="ECO:0000313" key="3">
    <source>
        <dbReference type="Proteomes" id="UP000055060"/>
    </source>
</evidence>
<dbReference type="GO" id="GO:0016491">
    <property type="term" value="F:oxidoreductase activity"/>
    <property type="evidence" value="ECO:0007669"/>
    <property type="project" value="InterPro"/>
</dbReference>
<dbReference type="InterPro" id="IPR005025">
    <property type="entry name" value="FMN_Rdtase-like_dom"/>
</dbReference>
<dbReference type="Proteomes" id="UP000055060">
    <property type="component" value="Unassembled WGS sequence"/>
</dbReference>
<dbReference type="AlphaFoldDB" id="A0A0S7B5L8"/>
<dbReference type="EMBL" id="DF967972">
    <property type="protein sequence ID" value="GAP12479.1"/>
    <property type="molecule type" value="Genomic_DNA"/>
</dbReference>
<name>A0A0S7B5L8_9CHLR</name>
<dbReference type="STRING" id="360412.LARV_00214"/>
<accession>A0A0S7B5L8</accession>
<dbReference type="RefSeq" id="WP_075071901.1">
    <property type="nucleotide sequence ID" value="NZ_DF967972.1"/>
</dbReference>
<dbReference type="InterPro" id="IPR029039">
    <property type="entry name" value="Flavoprotein-like_sf"/>
</dbReference>
<proteinExistence type="predicted"/>
<sequence>MKLLCISASNIEPFRQQSASTRACRIAAELAAERAALEWDLLTLIDYELLPCRMCGRCLESGRCCRDEAFNQVYARMQSADAVLVVVPHYAPIPSKVAMLCEKLQEMAFLNSCRDSHYRGPLHGKPVGVIAHGGQTDEALAYYYKNLALPVASALAGVGMRPVGSGEEMPYGAVFGIRALHMPAENDIFCTIEHDWDAIRTRLAPLVDNLVAAAV</sequence>
<feature type="domain" description="NADPH-dependent FMN reductase-like" evidence="1">
    <location>
        <begin position="1"/>
        <end position="137"/>
    </location>
</feature>
<evidence type="ECO:0000313" key="2">
    <source>
        <dbReference type="EMBL" id="GAP12479.1"/>
    </source>
</evidence>
<reference evidence="2" key="1">
    <citation type="submission" date="2015-07" db="EMBL/GenBank/DDBJ databases">
        <title>Draft Genome Sequences of Anaerolinea thermolimosa IMO-1, Bellilinea caldifistulae GOMI-1, Leptolinea tardivitalis YMTK-2, Levilinea saccharolytica KIBI-1,Longilinea arvoryzae KOME-1, Previously Described as Members of the Anaerolineaceae (Chloroflexi).</title>
        <authorList>
            <person name="Sekiguchi Y."/>
            <person name="Ohashi A."/>
            <person name="Matsuura N."/>
            <person name="Tourlousse M.D."/>
        </authorList>
    </citation>
    <scope>NUCLEOTIDE SEQUENCE [LARGE SCALE GENOMIC DNA]</scope>
    <source>
        <strain evidence="2">KOME-1</strain>
    </source>
</reference>
<dbReference type="Pfam" id="PF03358">
    <property type="entry name" value="FMN_red"/>
    <property type="match status" value="1"/>
</dbReference>
<gene>
    <name evidence="2" type="ORF">LARV_00214</name>
</gene>
<dbReference type="SUPFAM" id="SSF52218">
    <property type="entry name" value="Flavoproteins"/>
    <property type="match status" value="1"/>
</dbReference>
<organism evidence="2">
    <name type="scientific">Longilinea arvoryzae</name>
    <dbReference type="NCBI Taxonomy" id="360412"/>
    <lineage>
        <taxon>Bacteria</taxon>
        <taxon>Bacillati</taxon>
        <taxon>Chloroflexota</taxon>
        <taxon>Anaerolineae</taxon>
        <taxon>Anaerolineales</taxon>
        <taxon>Anaerolineaceae</taxon>
        <taxon>Longilinea</taxon>
    </lineage>
</organism>
<dbReference type="Gene3D" id="3.40.50.360">
    <property type="match status" value="1"/>
</dbReference>